<keyword evidence="1" id="KW-0472">Membrane</keyword>
<keyword evidence="1" id="KW-0812">Transmembrane</keyword>
<dbReference type="Proteomes" id="UP000291084">
    <property type="component" value="Chromosome 1"/>
</dbReference>
<feature type="transmembrane region" description="Helical" evidence="1">
    <location>
        <begin position="51"/>
        <end position="73"/>
    </location>
</feature>
<feature type="transmembrane region" description="Helical" evidence="1">
    <location>
        <begin position="16"/>
        <end position="39"/>
    </location>
</feature>
<protein>
    <submittedName>
        <fullName evidence="2">Uncharacterized protein</fullName>
    </submittedName>
</protein>
<sequence length="74" mass="8172">MFLSSGYSSNSPLRRIFMSVSLVSPTICINAVMASATEVKFAGKFSNSDKLFASFSLIFLMISGRVFEMLMAWT</sequence>
<keyword evidence="3" id="KW-1185">Reference proteome</keyword>
<evidence type="ECO:0000313" key="2">
    <source>
        <dbReference type="EMBL" id="BAT74823.1"/>
    </source>
</evidence>
<proteinExistence type="predicted"/>
<organism evidence="2 3">
    <name type="scientific">Vigna angularis var. angularis</name>
    <dbReference type="NCBI Taxonomy" id="157739"/>
    <lineage>
        <taxon>Eukaryota</taxon>
        <taxon>Viridiplantae</taxon>
        <taxon>Streptophyta</taxon>
        <taxon>Embryophyta</taxon>
        <taxon>Tracheophyta</taxon>
        <taxon>Spermatophyta</taxon>
        <taxon>Magnoliopsida</taxon>
        <taxon>eudicotyledons</taxon>
        <taxon>Gunneridae</taxon>
        <taxon>Pentapetalae</taxon>
        <taxon>rosids</taxon>
        <taxon>fabids</taxon>
        <taxon>Fabales</taxon>
        <taxon>Fabaceae</taxon>
        <taxon>Papilionoideae</taxon>
        <taxon>50 kb inversion clade</taxon>
        <taxon>NPAAA clade</taxon>
        <taxon>indigoferoid/millettioid clade</taxon>
        <taxon>Phaseoleae</taxon>
        <taxon>Vigna</taxon>
    </lineage>
</organism>
<keyword evidence="1" id="KW-1133">Transmembrane helix</keyword>
<dbReference type="EMBL" id="AP015034">
    <property type="protein sequence ID" value="BAT74823.1"/>
    <property type="molecule type" value="Genomic_DNA"/>
</dbReference>
<name>A0A0S3R2R7_PHAAN</name>
<reference evidence="2 3" key="1">
    <citation type="journal article" date="2015" name="Sci. Rep.">
        <title>The power of single molecule real-time sequencing technology in the de novo assembly of a eukaryotic genome.</title>
        <authorList>
            <person name="Sakai H."/>
            <person name="Naito K."/>
            <person name="Ogiso-Tanaka E."/>
            <person name="Takahashi Y."/>
            <person name="Iseki K."/>
            <person name="Muto C."/>
            <person name="Satou K."/>
            <person name="Teruya K."/>
            <person name="Shiroma A."/>
            <person name="Shimoji M."/>
            <person name="Hirano T."/>
            <person name="Itoh T."/>
            <person name="Kaga A."/>
            <person name="Tomooka N."/>
        </authorList>
    </citation>
    <scope>NUCLEOTIDE SEQUENCE [LARGE SCALE GENOMIC DNA]</scope>
    <source>
        <strain evidence="3">cv. Shumari</strain>
    </source>
</reference>
<gene>
    <name evidence="2" type="primary">Vigan.01G258800</name>
    <name evidence="2" type="ORF">VIGAN_01258800</name>
</gene>
<dbReference type="AlphaFoldDB" id="A0A0S3R2R7"/>
<evidence type="ECO:0000313" key="3">
    <source>
        <dbReference type="Proteomes" id="UP000291084"/>
    </source>
</evidence>
<accession>A0A0S3R2R7</accession>
<evidence type="ECO:0000256" key="1">
    <source>
        <dbReference type="SAM" id="Phobius"/>
    </source>
</evidence>